<dbReference type="GO" id="GO:0008081">
    <property type="term" value="F:phosphoric diester hydrolase activity"/>
    <property type="evidence" value="ECO:0007669"/>
    <property type="project" value="TreeGrafter"/>
</dbReference>
<evidence type="ECO:0000313" key="4">
    <source>
        <dbReference type="Proteomes" id="UP001163046"/>
    </source>
</evidence>
<keyword evidence="1" id="KW-0378">Hydrolase</keyword>
<dbReference type="InterPro" id="IPR029052">
    <property type="entry name" value="Metallo-depent_PP-like"/>
</dbReference>
<dbReference type="SUPFAM" id="SSF56300">
    <property type="entry name" value="Metallo-dependent phosphatases"/>
    <property type="match status" value="1"/>
</dbReference>
<dbReference type="PANTHER" id="PTHR10340:SF57">
    <property type="entry name" value="METALLOPHOS DOMAIN-CONTAINING PROTEIN"/>
    <property type="match status" value="1"/>
</dbReference>
<proteinExistence type="predicted"/>
<keyword evidence="4" id="KW-1185">Reference proteome</keyword>
<keyword evidence="2" id="KW-0325">Glycoprotein</keyword>
<reference evidence="3" key="1">
    <citation type="submission" date="2023-01" db="EMBL/GenBank/DDBJ databases">
        <title>Genome assembly of the deep-sea coral Lophelia pertusa.</title>
        <authorList>
            <person name="Herrera S."/>
            <person name="Cordes E."/>
        </authorList>
    </citation>
    <scope>NUCLEOTIDE SEQUENCE</scope>
    <source>
        <strain evidence="3">USNM1676648</strain>
        <tissue evidence="3">Polyp</tissue>
    </source>
</reference>
<dbReference type="EMBL" id="MU827348">
    <property type="protein sequence ID" value="KAJ7352761.1"/>
    <property type="molecule type" value="Genomic_DNA"/>
</dbReference>
<evidence type="ECO:0000313" key="3">
    <source>
        <dbReference type="EMBL" id="KAJ7352761.1"/>
    </source>
</evidence>
<dbReference type="GO" id="GO:0005615">
    <property type="term" value="C:extracellular space"/>
    <property type="evidence" value="ECO:0007669"/>
    <property type="project" value="TreeGrafter"/>
</dbReference>
<organism evidence="3 4">
    <name type="scientific">Desmophyllum pertusum</name>
    <dbReference type="NCBI Taxonomy" id="174260"/>
    <lineage>
        <taxon>Eukaryota</taxon>
        <taxon>Metazoa</taxon>
        <taxon>Cnidaria</taxon>
        <taxon>Anthozoa</taxon>
        <taxon>Hexacorallia</taxon>
        <taxon>Scleractinia</taxon>
        <taxon>Caryophylliina</taxon>
        <taxon>Caryophylliidae</taxon>
        <taxon>Desmophyllum</taxon>
    </lineage>
</organism>
<accession>A0A9W9YIR2</accession>
<dbReference type="AlphaFoldDB" id="A0A9W9YIR2"/>
<name>A0A9W9YIR2_9CNID</name>
<sequence length="243" mass="28763">MVLIVLNTIYWHYRSNRDDPYVNKTALEQFLWLETQLETAEEQGKKVLITSHSPPGMDIDEHEPYWLPSHTKHYVELVVGKYHTIIAGQLFGHMHKDDFRLQLLDSSDIKKSFALIAPSLSPDFNSNPAFRVMSLDKQVLALVDYNQYYMDLDPAFPIPVWQMDYTFSNKYPSTNKFLNADRIDELNQELLNKGNGLFWKAYALSRQVNFWPDYYPRAILYCAMRYVFKQDYEQCILKLRFSY</sequence>
<protein>
    <submittedName>
        <fullName evidence="3">Acid sphingomyelinase-like phosphodiesterase 3b</fullName>
    </submittedName>
</protein>
<dbReference type="Gene3D" id="3.60.21.10">
    <property type="match status" value="1"/>
</dbReference>
<evidence type="ECO:0000256" key="1">
    <source>
        <dbReference type="ARBA" id="ARBA00022801"/>
    </source>
</evidence>
<evidence type="ECO:0000256" key="2">
    <source>
        <dbReference type="ARBA" id="ARBA00023180"/>
    </source>
</evidence>
<gene>
    <name evidence="3" type="primary">SMPDL3B_5</name>
    <name evidence="3" type="ORF">OS493_034112</name>
</gene>
<comment type="caution">
    <text evidence="3">The sequence shown here is derived from an EMBL/GenBank/DDBJ whole genome shotgun (WGS) entry which is preliminary data.</text>
</comment>
<dbReference type="OrthoDB" id="5967633at2759"/>
<dbReference type="PANTHER" id="PTHR10340">
    <property type="entry name" value="SPHINGOMYELIN PHOSPHODIESTERASE"/>
    <property type="match status" value="1"/>
</dbReference>
<dbReference type="Proteomes" id="UP001163046">
    <property type="component" value="Unassembled WGS sequence"/>
</dbReference>